<keyword evidence="2" id="KW-1185">Reference proteome</keyword>
<accession>A0A931GT72</accession>
<organism evidence="1 2">
    <name type="scientific">Actinomadura viridis</name>
    <dbReference type="NCBI Taxonomy" id="58110"/>
    <lineage>
        <taxon>Bacteria</taxon>
        <taxon>Bacillati</taxon>
        <taxon>Actinomycetota</taxon>
        <taxon>Actinomycetes</taxon>
        <taxon>Streptosporangiales</taxon>
        <taxon>Thermomonosporaceae</taxon>
        <taxon>Actinomadura</taxon>
    </lineage>
</organism>
<dbReference type="AlphaFoldDB" id="A0A931GT72"/>
<dbReference type="EMBL" id="JADOUA010000001">
    <property type="protein sequence ID" value="MBG6091669.1"/>
    <property type="molecule type" value="Genomic_DNA"/>
</dbReference>
<dbReference type="RefSeq" id="WP_307829169.1">
    <property type="nucleotide sequence ID" value="NZ_BAABES010000002.1"/>
</dbReference>
<reference evidence="1" key="1">
    <citation type="submission" date="2020-11" db="EMBL/GenBank/DDBJ databases">
        <title>Sequencing the genomes of 1000 actinobacteria strains.</title>
        <authorList>
            <person name="Klenk H.-P."/>
        </authorList>
    </citation>
    <scope>NUCLEOTIDE SEQUENCE</scope>
    <source>
        <strain evidence="1">DSM 43175</strain>
    </source>
</reference>
<comment type="caution">
    <text evidence="1">The sequence shown here is derived from an EMBL/GenBank/DDBJ whole genome shotgun (WGS) entry which is preliminary data.</text>
</comment>
<evidence type="ECO:0008006" key="3">
    <source>
        <dbReference type="Google" id="ProtNLM"/>
    </source>
</evidence>
<gene>
    <name evidence="1" type="ORF">IW256_005782</name>
</gene>
<name>A0A931GT72_9ACTN</name>
<evidence type="ECO:0000313" key="2">
    <source>
        <dbReference type="Proteomes" id="UP000614047"/>
    </source>
</evidence>
<protein>
    <recommendedName>
        <fullName evidence="3">DUF1444 domain-containing protein</fullName>
    </recommendedName>
</protein>
<dbReference type="Proteomes" id="UP000614047">
    <property type="component" value="Unassembled WGS sequence"/>
</dbReference>
<proteinExistence type="predicted"/>
<sequence length="235" mass="25161">MTDPRTSLIVPLMKARVPAEVQLEFPLPAEEEPIRDPFAGDLYVTYALELADEPGAGPALRPEAAGRRYEHVARRHCAELGIAPEDLRRLATANLRDLRPDLRMSWYPDARAVTVSLGTAAPAGGKGDPSAVPPAGRAGGGLEAGLLLDEGFLEKLAQDVEGDLVAAAPARDVFVASGTGHPEGIEKLRWAVERVWSEDQGEGETDPAWDVPAGHLLTRDLLVWRGGAWTPLTTA</sequence>
<evidence type="ECO:0000313" key="1">
    <source>
        <dbReference type="EMBL" id="MBG6091669.1"/>
    </source>
</evidence>